<keyword evidence="2" id="KW-1185">Reference proteome</keyword>
<evidence type="ECO:0000313" key="2">
    <source>
        <dbReference type="Proteomes" id="UP000516046"/>
    </source>
</evidence>
<sequence>MERYNITAVKDNDIIYFSVMADCHEQHIWSEDILVGVSKRGAKKLDALAEAGYSIIDDTPYRPKVVGWR</sequence>
<protein>
    <submittedName>
        <fullName evidence="1">Uncharacterized protein</fullName>
    </submittedName>
</protein>
<dbReference type="AlphaFoldDB" id="A0A7G9WJY0"/>
<reference evidence="1 2" key="1">
    <citation type="submission" date="2020-08" db="EMBL/GenBank/DDBJ databases">
        <authorList>
            <person name="Ren C."/>
            <person name="Gu Y."/>
            <person name="Xu Y."/>
        </authorList>
    </citation>
    <scope>NUCLEOTIDE SEQUENCE [LARGE SCALE GENOMIC DNA]</scope>
    <source>
        <strain evidence="1 2">LBM18003</strain>
    </source>
</reference>
<name>A0A7G9WJY0_9FIRM</name>
<dbReference type="KEGG" id="caml:H6X83_05040"/>
<accession>A0A7G9WJY0</accession>
<organism evidence="1 2">
    <name type="scientific">Caproicibacterium amylolyticum</name>
    <dbReference type="NCBI Taxonomy" id="2766537"/>
    <lineage>
        <taxon>Bacteria</taxon>
        <taxon>Bacillati</taxon>
        <taxon>Bacillota</taxon>
        <taxon>Clostridia</taxon>
        <taxon>Eubacteriales</taxon>
        <taxon>Oscillospiraceae</taxon>
        <taxon>Caproicibacterium</taxon>
    </lineage>
</organism>
<evidence type="ECO:0000313" key="1">
    <source>
        <dbReference type="EMBL" id="QNO18992.1"/>
    </source>
</evidence>
<gene>
    <name evidence="1" type="ORF">H6X83_05040</name>
</gene>
<dbReference type="EMBL" id="CP060696">
    <property type="protein sequence ID" value="QNO18992.1"/>
    <property type="molecule type" value="Genomic_DNA"/>
</dbReference>
<proteinExistence type="predicted"/>
<dbReference type="RefSeq" id="WP_212508062.1">
    <property type="nucleotide sequence ID" value="NZ_CP060696.1"/>
</dbReference>
<dbReference type="Proteomes" id="UP000516046">
    <property type="component" value="Chromosome"/>
</dbReference>